<reference evidence="1 2" key="1">
    <citation type="journal article" date="2020" name="ISME J.">
        <title>Uncovering the hidden diversity of litter-decomposition mechanisms in mushroom-forming fungi.</title>
        <authorList>
            <person name="Floudas D."/>
            <person name="Bentzer J."/>
            <person name="Ahren D."/>
            <person name="Johansson T."/>
            <person name="Persson P."/>
            <person name="Tunlid A."/>
        </authorList>
    </citation>
    <scope>NUCLEOTIDE SEQUENCE [LARGE SCALE GENOMIC DNA]</scope>
    <source>
        <strain evidence="1 2">CBS 291.85</strain>
    </source>
</reference>
<comment type="caution">
    <text evidence="1">The sequence shown here is derived from an EMBL/GenBank/DDBJ whole genome shotgun (WGS) entry which is preliminary data.</text>
</comment>
<proteinExistence type="predicted"/>
<dbReference type="EMBL" id="JAACJM010000019">
    <property type="protein sequence ID" value="KAF5367550.1"/>
    <property type="molecule type" value="Genomic_DNA"/>
</dbReference>
<gene>
    <name evidence="1" type="ORF">D9758_003665</name>
</gene>
<dbReference type="Proteomes" id="UP000559256">
    <property type="component" value="Unassembled WGS sequence"/>
</dbReference>
<evidence type="ECO:0000313" key="1">
    <source>
        <dbReference type="EMBL" id="KAF5367550.1"/>
    </source>
</evidence>
<dbReference type="OrthoDB" id="5595860at2759"/>
<evidence type="ECO:0000313" key="2">
    <source>
        <dbReference type="Proteomes" id="UP000559256"/>
    </source>
</evidence>
<name>A0A8H5LRP6_9AGAR</name>
<keyword evidence="2" id="KW-1185">Reference proteome</keyword>
<protein>
    <recommendedName>
        <fullName evidence="3">Sulfur carrier protein MOCS2A</fullName>
    </recommendedName>
</protein>
<dbReference type="Gene3D" id="3.10.20.30">
    <property type="match status" value="1"/>
</dbReference>
<evidence type="ECO:0008006" key="3">
    <source>
        <dbReference type="Google" id="ProtNLM"/>
    </source>
</evidence>
<organism evidence="1 2">
    <name type="scientific">Tetrapyrgos nigripes</name>
    <dbReference type="NCBI Taxonomy" id="182062"/>
    <lineage>
        <taxon>Eukaryota</taxon>
        <taxon>Fungi</taxon>
        <taxon>Dikarya</taxon>
        <taxon>Basidiomycota</taxon>
        <taxon>Agaricomycotina</taxon>
        <taxon>Agaricomycetes</taxon>
        <taxon>Agaricomycetidae</taxon>
        <taxon>Agaricales</taxon>
        <taxon>Marasmiineae</taxon>
        <taxon>Marasmiaceae</taxon>
        <taxon>Tetrapyrgos</taxon>
    </lineage>
</organism>
<sequence length="148" mass="15675">MDLTDLIASTVQVQIRDASSFPSTTMSSASKSTSPPTITVLYFAAASTSIGLTSEEITLPVVKKHSTASEQNESESESTSGPFFLSSLPSLIISLHPDAPNLKQILEESQWSVDVEMVDKEAKDGGSWDKVELRGGEEVAVICPVSGG</sequence>
<dbReference type="AlphaFoldDB" id="A0A8H5LRP6"/>
<accession>A0A8H5LRP6</accession>
<dbReference type="InterPro" id="IPR012675">
    <property type="entry name" value="Beta-grasp_dom_sf"/>
</dbReference>